<evidence type="ECO:0000256" key="1">
    <source>
        <dbReference type="SAM" id="MobiDB-lite"/>
    </source>
</evidence>
<name>A0A330LYT9_9GAMM</name>
<dbReference type="AlphaFoldDB" id="A0A330LYT9"/>
<organism evidence="2 3">
    <name type="scientific">Shewanella benthica</name>
    <dbReference type="NCBI Taxonomy" id="43661"/>
    <lineage>
        <taxon>Bacteria</taxon>
        <taxon>Pseudomonadati</taxon>
        <taxon>Pseudomonadota</taxon>
        <taxon>Gammaproteobacteria</taxon>
        <taxon>Alteromonadales</taxon>
        <taxon>Shewanellaceae</taxon>
        <taxon>Shewanella</taxon>
    </lineage>
</organism>
<protein>
    <submittedName>
        <fullName evidence="2">Uncharacterized protein</fullName>
    </submittedName>
</protein>
<dbReference type="Proteomes" id="UP000250123">
    <property type="component" value="Chromosome SHEWBE"/>
</dbReference>
<dbReference type="KEGG" id="sbk:SHEWBE_0761"/>
<proteinExistence type="predicted"/>
<accession>A0A330LYT9</accession>
<evidence type="ECO:0000313" key="3">
    <source>
        <dbReference type="Proteomes" id="UP000250123"/>
    </source>
</evidence>
<feature type="region of interest" description="Disordered" evidence="1">
    <location>
        <begin position="32"/>
        <end position="57"/>
    </location>
</feature>
<reference evidence="3" key="1">
    <citation type="submission" date="2018-06" db="EMBL/GenBank/DDBJ databases">
        <authorList>
            <person name="Cea G.-C."/>
            <person name="William W."/>
        </authorList>
    </citation>
    <scope>NUCLEOTIDE SEQUENCE [LARGE SCALE GENOMIC DNA]</scope>
    <source>
        <strain evidence="3">DB21MT-2</strain>
    </source>
</reference>
<sequence length="57" mass="6686">MPYNGFPWHWLLPCLCYIPSIAEELKLQQKQDESINNNNPHRTTIDEMTVANVNKTK</sequence>
<dbReference type="EMBL" id="LS483452">
    <property type="protein sequence ID" value="SQH74738.1"/>
    <property type="molecule type" value="Genomic_DNA"/>
</dbReference>
<gene>
    <name evidence="2" type="ORF">SHEWBE_0761</name>
</gene>
<evidence type="ECO:0000313" key="2">
    <source>
        <dbReference type="EMBL" id="SQH74738.1"/>
    </source>
</evidence>